<organism evidence="1 2">
    <name type="scientific">Zymoseptoria tritici (strain ST99CH_3D7)</name>
    <dbReference type="NCBI Taxonomy" id="1276538"/>
    <lineage>
        <taxon>Eukaryota</taxon>
        <taxon>Fungi</taxon>
        <taxon>Dikarya</taxon>
        <taxon>Ascomycota</taxon>
        <taxon>Pezizomycotina</taxon>
        <taxon>Dothideomycetes</taxon>
        <taxon>Dothideomycetidae</taxon>
        <taxon>Mycosphaerellales</taxon>
        <taxon>Mycosphaerellaceae</taxon>
        <taxon>Zymoseptoria</taxon>
    </lineage>
</organism>
<dbReference type="Proteomes" id="UP000215127">
    <property type="component" value="Chromosome 9"/>
</dbReference>
<name>A0A1X7S3C7_ZYMT9</name>
<sequence>MTEWPSVVGSGCLHVSCWTPGSCDLRKSEVGFHLISLSIGGVRFRSNTIGHWHTDATVEDATKKIWGRTELQEPVEQSEHHEPYR</sequence>
<reference evidence="1 2" key="1">
    <citation type="submission" date="2016-06" db="EMBL/GenBank/DDBJ databases">
        <authorList>
            <person name="Kjaerup R.B."/>
            <person name="Dalgaard T.S."/>
            <person name="Juul-Madsen H.R."/>
        </authorList>
    </citation>
    <scope>NUCLEOTIDE SEQUENCE [LARGE SCALE GENOMIC DNA]</scope>
</reference>
<keyword evidence="2" id="KW-1185">Reference proteome</keyword>
<evidence type="ECO:0000313" key="2">
    <source>
        <dbReference type="Proteomes" id="UP000215127"/>
    </source>
</evidence>
<gene>
    <name evidence="1" type="ORF">ZT3D7_G9085</name>
</gene>
<dbReference type="AlphaFoldDB" id="A0A1X7S3C7"/>
<protein>
    <submittedName>
        <fullName evidence="1">Uncharacterized protein</fullName>
    </submittedName>
</protein>
<dbReference type="EMBL" id="LT853700">
    <property type="protein sequence ID" value="SMQ53931.1"/>
    <property type="molecule type" value="Genomic_DNA"/>
</dbReference>
<evidence type="ECO:0000313" key="1">
    <source>
        <dbReference type="EMBL" id="SMQ53931.1"/>
    </source>
</evidence>
<accession>A0A1X7S3C7</accession>
<proteinExistence type="predicted"/>